<dbReference type="Proteomes" id="UP001311915">
    <property type="component" value="Unassembled WGS sequence"/>
</dbReference>
<dbReference type="PRINTS" id="PR00069">
    <property type="entry name" value="ALDKETRDTASE"/>
</dbReference>
<dbReference type="PANTHER" id="PTHR11732">
    <property type="entry name" value="ALDO/KETO REDUCTASE"/>
    <property type="match status" value="1"/>
</dbReference>
<dbReference type="GO" id="GO:0016491">
    <property type="term" value="F:oxidoreductase activity"/>
    <property type="evidence" value="ECO:0007669"/>
    <property type="project" value="InterPro"/>
</dbReference>
<protein>
    <recommendedName>
        <fullName evidence="1">NADP-dependent oxidoreductase domain-containing protein</fullName>
    </recommendedName>
</protein>
<comment type="caution">
    <text evidence="2">The sequence shown here is derived from an EMBL/GenBank/DDBJ whole genome shotgun (WGS) entry which is preliminary data.</text>
</comment>
<dbReference type="Pfam" id="PF00248">
    <property type="entry name" value="Aldo_ket_red"/>
    <property type="match status" value="1"/>
</dbReference>
<dbReference type="PROSITE" id="PS00062">
    <property type="entry name" value="ALDOKETO_REDUCTASE_2"/>
    <property type="match status" value="1"/>
</dbReference>
<dbReference type="AlphaFoldDB" id="A0AAV9LMP2"/>
<dbReference type="EMBL" id="JAWPEI010000005">
    <property type="protein sequence ID" value="KAK4726658.1"/>
    <property type="molecule type" value="Genomic_DNA"/>
</dbReference>
<evidence type="ECO:0000313" key="3">
    <source>
        <dbReference type="Proteomes" id="UP001311915"/>
    </source>
</evidence>
<dbReference type="InterPro" id="IPR018170">
    <property type="entry name" value="Aldo/ket_reductase_CS"/>
</dbReference>
<gene>
    <name evidence="2" type="ORF">R3W88_031575</name>
</gene>
<evidence type="ECO:0000259" key="1">
    <source>
        <dbReference type="Pfam" id="PF00248"/>
    </source>
</evidence>
<proteinExistence type="predicted"/>
<dbReference type="InterPro" id="IPR020471">
    <property type="entry name" value="AKR"/>
</dbReference>
<dbReference type="InterPro" id="IPR036812">
    <property type="entry name" value="NAD(P)_OxRdtase_dom_sf"/>
</dbReference>
<reference evidence="2 3" key="1">
    <citation type="submission" date="2023-10" db="EMBL/GenBank/DDBJ databases">
        <title>Genome-Wide Identification Analysis in wild type Solanum Pinnatisectum Reveals Some Genes Defensing Phytophthora Infestans.</title>
        <authorList>
            <person name="Sun C."/>
        </authorList>
    </citation>
    <scope>NUCLEOTIDE SEQUENCE [LARGE SCALE GENOMIC DNA]</scope>
    <source>
        <strain evidence="2">LQN</strain>
        <tissue evidence="2">Leaf</tissue>
    </source>
</reference>
<dbReference type="Gene3D" id="3.20.20.100">
    <property type="entry name" value="NADP-dependent oxidoreductase domain"/>
    <property type="match status" value="1"/>
</dbReference>
<dbReference type="SUPFAM" id="SSF51430">
    <property type="entry name" value="NAD(P)-linked oxidoreductase"/>
    <property type="match status" value="1"/>
</dbReference>
<dbReference type="InterPro" id="IPR023210">
    <property type="entry name" value="NADP_OxRdtase_dom"/>
</dbReference>
<evidence type="ECO:0000313" key="2">
    <source>
        <dbReference type="EMBL" id="KAK4726658.1"/>
    </source>
</evidence>
<sequence length="107" mass="12056">MRGTWEALEECCRLGLAKYIGVSNFPCTKLSQILHYATIPPAVNQVEMHVAWRQEKMLEFCKEKGIYVSAWSPLGANGIPLWATSMLLCKALSLKTLPFTNTRALLR</sequence>
<accession>A0AAV9LMP2</accession>
<organism evidence="2 3">
    <name type="scientific">Solanum pinnatisectum</name>
    <name type="common">tansyleaf nightshade</name>
    <dbReference type="NCBI Taxonomy" id="50273"/>
    <lineage>
        <taxon>Eukaryota</taxon>
        <taxon>Viridiplantae</taxon>
        <taxon>Streptophyta</taxon>
        <taxon>Embryophyta</taxon>
        <taxon>Tracheophyta</taxon>
        <taxon>Spermatophyta</taxon>
        <taxon>Magnoliopsida</taxon>
        <taxon>eudicotyledons</taxon>
        <taxon>Gunneridae</taxon>
        <taxon>Pentapetalae</taxon>
        <taxon>asterids</taxon>
        <taxon>lamiids</taxon>
        <taxon>Solanales</taxon>
        <taxon>Solanaceae</taxon>
        <taxon>Solanoideae</taxon>
        <taxon>Solaneae</taxon>
        <taxon>Solanum</taxon>
    </lineage>
</organism>
<feature type="domain" description="NADP-dependent oxidoreductase" evidence="1">
    <location>
        <begin position="4"/>
        <end position="76"/>
    </location>
</feature>
<keyword evidence="3" id="KW-1185">Reference proteome</keyword>
<name>A0AAV9LMP2_9SOLN</name>